<evidence type="ECO:0000256" key="2">
    <source>
        <dbReference type="ARBA" id="ARBA00023054"/>
    </source>
</evidence>
<dbReference type="PANTHER" id="PTHR32347">
    <property type="entry name" value="EFFLUX SYSTEM COMPONENT YKNX-RELATED"/>
    <property type="match status" value="1"/>
</dbReference>
<feature type="compositionally biased region" description="Polar residues" evidence="3">
    <location>
        <begin position="226"/>
        <end position="241"/>
    </location>
</feature>
<keyword evidence="4" id="KW-0732">Signal</keyword>
<accession>A0A173XAN5</accession>
<evidence type="ECO:0000256" key="4">
    <source>
        <dbReference type="SAM" id="SignalP"/>
    </source>
</evidence>
<feature type="compositionally biased region" description="Acidic residues" evidence="3">
    <location>
        <begin position="192"/>
        <end position="213"/>
    </location>
</feature>
<feature type="chain" id="PRO_5008015314" evidence="4">
    <location>
        <begin position="27"/>
        <end position="507"/>
    </location>
</feature>
<feature type="compositionally biased region" description="Basic and acidic residues" evidence="3">
    <location>
        <begin position="178"/>
        <end position="190"/>
    </location>
</feature>
<dbReference type="GO" id="GO:0030313">
    <property type="term" value="C:cell envelope"/>
    <property type="evidence" value="ECO:0007669"/>
    <property type="project" value="UniProtKB-SubCell"/>
</dbReference>
<dbReference type="Gene3D" id="2.40.420.20">
    <property type="match status" value="1"/>
</dbReference>
<comment type="subcellular location">
    <subcellularLocation>
        <location evidence="1">Cell envelope</location>
    </subcellularLocation>
</comment>
<sequence length="507" mass="55464">MKKIKLIKILAGFFALMLLFTFLSRAADSVNVAQVETKTAQNQVITHEVTGTGKVMGTRERAVFTQEGQKVEQVYVKEGQSVKKGDALLKFSVKYLKKTIKEKQDAIDVLQGKINDLISAESVNQQKRNNEFSDAQENYNSAVSSGNYSVQAAQNEAAIARQKLQDYYAQRDAAQNDVQDKIPDEEKFSDSSEFDDPGNTDDFGNTDDPENSDDSGNTDRTDGEGNKNTSGNGDNSNAQDNSQEQALIDDIRTKEEAVNEAMLSRRRELQSAEQAIRDTQIGDASDSTLENTQAELETAQKDLETLQKVLARKGKVKAPCDGVIKSLSAVTGSQTGAEAAVVLYESKGTFRFQAEVSKDDLKYIKSGGEVILKGADEKEITGAKVESVKEDSSNENQYILSVQVPEGTLSIGDTAEFTISQDAGPFNVCVPLSALYEENGRYYVYVTDTQNTVLGEVLVARKTYVNVKDKNSSTAALENGDLSSDQKIVTSSDREISSGSRIRLLEE</sequence>
<protein>
    <submittedName>
        <fullName evidence="5">Multidrug resistance protein MdtN</fullName>
    </submittedName>
</protein>
<evidence type="ECO:0000313" key="5">
    <source>
        <dbReference type="EMBL" id="CUN47458.1"/>
    </source>
</evidence>
<keyword evidence="2" id="KW-0175">Coiled coil</keyword>
<gene>
    <name evidence="5" type="ORF">ERS852476_00216</name>
</gene>
<dbReference type="Proteomes" id="UP000095645">
    <property type="component" value="Unassembled WGS sequence"/>
</dbReference>
<dbReference type="EMBL" id="CYZP01000002">
    <property type="protein sequence ID" value="CUN47458.1"/>
    <property type="molecule type" value="Genomic_DNA"/>
</dbReference>
<feature type="signal peptide" evidence="4">
    <location>
        <begin position="1"/>
        <end position="26"/>
    </location>
</feature>
<reference evidence="5 6" key="1">
    <citation type="submission" date="2015-09" db="EMBL/GenBank/DDBJ databases">
        <authorList>
            <consortium name="Pathogen Informatics"/>
        </authorList>
    </citation>
    <scope>NUCLEOTIDE SEQUENCE [LARGE SCALE GENOMIC DNA]</scope>
    <source>
        <strain evidence="5 6">2789STDY5834861</strain>
    </source>
</reference>
<dbReference type="InterPro" id="IPR050465">
    <property type="entry name" value="UPF0194_transport"/>
</dbReference>
<organism evidence="5 6">
    <name type="scientific">Blautia obeum</name>
    <dbReference type="NCBI Taxonomy" id="40520"/>
    <lineage>
        <taxon>Bacteria</taxon>
        <taxon>Bacillati</taxon>
        <taxon>Bacillota</taxon>
        <taxon>Clostridia</taxon>
        <taxon>Lachnospirales</taxon>
        <taxon>Lachnospiraceae</taxon>
        <taxon>Blautia</taxon>
    </lineage>
</organism>
<proteinExistence type="predicted"/>
<dbReference type="AlphaFoldDB" id="A0A173XAN5"/>
<feature type="region of interest" description="Disordered" evidence="3">
    <location>
        <begin position="173"/>
        <end position="241"/>
    </location>
</feature>
<evidence type="ECO:0000256" key="1">
    <source>
        <dbReference type="ARBA" id="ARBA00004196"/>
    </source>
</evidence>
<evidence type="ECO:0000313" key="6">
    <source>
        <dbReference type="Proteomes" id="UP000095645"/>
    </source>
</evidence>
<evidence type="ECO:0000256" key="3">
    <source>
        <dbReference type="SAM" id="MobiDB-lite"/>
    </source>
</evidence>
<dbReference type="RefSeq" id="WP_055057262.1">
    <property type="nucleotide sequence ID" value="NZ_CYZP01000002.1"/>
</dbReference>
<name>A0A173XAN5_9FIRM</name>
<dbReference type="PANTHER" id="PTHR32347:SF14">
    <property type="entry name" value="EFFLUX SYSTEM COMPONENT YKNX-RELATED"/>
    <property type="match status" value="1"/>
</dbReference>